<feature type="transmembrane region" description="Helical" evidence="1">
    <location>
        <begin position="50"/>
        <end position="70"/>
    </location>
</feature>
<evidence type="ECO:0000256" key="1">
    <source>
        <dbReference type="SAM" id="Phobius"/>
    </source>
</evidence>
<dbReference type="Gene3D" id="1.20.58.340">
    <property type="entry name" value="Magnesium transport protein CorA, transmembrane region"/>
    <property type="match status" value="1"/>
</dbReference>
<comment type="caution">
    <text evidence="2">The sequence shown here is derived from an EMBL/GenBank/DDBJ whole genome shotgun (WGS) entry which is preliminary data.</text>
</comment>
<proteinExistence type="predicted"/>
<sequence length="147" mass="17678">SNRDLATAARRDSSAMKSIAVLTMVFLPGTFFSTLFSMPSLGWDQSGYLVYYWAYTISFTGLTFVIWIIFSQRRELRQWARGRYPWLPLWCIRPPEMGWNGQFLQDGGAFADREALDARQRYLEFWVRRMEAKDRIRERIDRWKHWY</sequence>
<dbReference type="Proteomes" id="UP001281003">
    <property type="component" value="Unassembled WGS sequence"/>
</dbReference>
<feature type="transmembrane region" description="Helical" evidence="1">
    <location>
        <begin position="19"/>
        <end position="38"/>
    </location>
</feature>
<organism evidence="2 3">
    <name type="scientific">Sordaria brevicollis</name>
    <dbReference type="NCBI Taxonomy" id="83679"/>
    <lineage>
        <taxon>Eukaryota</taxon>
        <taxon>Fungi</taxon>
        <taxon>Dikarya</taxon>
        <taxon>Ascomycota</taxon>
        <taxon>Pezizomycotina</taxon>
        <taxon>Sordariomycetes</taxon>
        <taxon>Sordariomycetidae</taxon>
        <taxon>Sordariales</taxon>
        <taxon>Sordariaceae</taxon>
        <taxon>Sordaria</taxon>
    </lineage>
</organism>
<accession>A0AAE0PIW0</accession>
<dbReference type="EMBL" id="JAUTDP010000003">
    <property type="protein sequence ID" value="KAK3400843.1"/>
    <property type="molecule type" value="Genomic_DNA"/>
</dbReference>
<evidence type="ECO:0000313" key="3">
    <source>
        <dbReference type="Proteomes" id="UP001281003"/>
    </source>
</evidence>
<keyword evidence="1" id="KW-0472">Membrane</keyword>
<gene>
    <name evidence="2" type="ORF">B0T20DRAFT_348353</name>
</gene>
<keyword evidence="1" id="KW-0812">Transmembrane</keyword>
<reference evidence="2" key="2">
    <citation type="submission" date="2023-07" db="EMBL/GenBank/DDBJ databases">
        <authorList>
            <consortium name="Lawrence Berkeley National Laboratory"/>
            <person name="Haridas S."/>
            <person name="Hensen N."/>
            <person name="Bonometti L."/>
            <person name="Westerberg I."/>
            <person name="Brannstrom I.O."/>
            <person name="Guillou S."/>
            <person name="Cros-Aarteil S."/>
            <person name="Calhoun S."/>
            <person name="Kuo A."/>
            <person name="Mondo S."/>
            <person name="Pangilinan J."/>
            <person name="Riley R."/>
            <person name="LaButti K."/>
            <person name="Andreopoulos B."/>
            <person name="Lipzen A."/>
            <person name="Chen C."/>
            <person name="Yanf M."/>
            <person name="Daum C."/>
            <person name="Ng V."/>
            <person name="Clum A."/>
            <person name="Steindorff A."/>
            <person name="Ohm R."/>
            <person name="Martin F."/>
            <person name="Silar P."/>
            <person name="Natvig D."/>
            <person name="Lalanne C."/>
            <person name="Gautier V."/>
            <person name="Ament-velasquez S.L."/>
            <person name="Kruys A."/>
            <person name="Hutchinson M.I."/>
            <person name="Powell A.J."/>
            <person name="Barry K."/>
            <person name="Miller A.N."/>
            <person name="Grigoriev I.V."/>
            <person name="Debuchy R."/>
            <person name="Gladieux P."/>
            <person name="Thoren M.H."/>
            <person name="Johannesson H."/>
        </authorList>
    </citation>
    <scope>NUCLEOTIDE SEQUENCE</scope>
    <source>
        <strain evidence="2">FGSC 1904</strain>
    </source>
</reference>
<name>A0AAE0PIW0_SORBR</name>
<keyword evidence="1" id="KW-1133">Transmembrane helix</keyword>
<evidence type="ECO:0000313" key="2">
    <source>
        <dbReference type="EMBL" id="KAK3400843.1"/>
    </source>
</evidence>
<feature type="non-terminal residue" evidence="2">
    <location>
        <position position="1"/>
    </location>
</feature>
<dbReference type="AlphaFoldDB" id="A0AAE0PIW0"/>
<reference evidence="2" key="1">
    <citation type="journal article" date="2023" name="Mol. Phylogenet. Evol.">
        <title>Genome-scale phylogeny and comparative genomics of the fungal order Sordariales.</title>
        <authorList>
            <person name="Hensen N."/>
            <person name="Bonometti L."/>
            <person name="Westerberg I."/>
            <person name="Brannstrom I.O."/>
            <person name="Guillou S."/>
            <person name="Cros-Aarteil S."/>
            <person name="Calhoun S."/>
            <person name="Haridas S."/>
            <person name="Kuo A."/>
            <person name="Mondo S."/>
            <person name="Pangilinan J."/>
            <person name="Riley R."/>
            <person name="LaButti K."/>
            <person name="Andreopoulos B."/>
            <person name="Lipzen A."/>
            <person name="Chen C."/>
            <person name="Yan M."/>
            <person name="Daum C."/>
            <person name="Ng V."/>
            <person name="Clum A."/>
            <person name="Steindorff A."/>
            <person name="Ohm R.A."/>
            <person name="Martin F."/>
            <person name="Silar P."/>
            <person name="Natvig D.O."/>
            <person name="Lalanne C."/>
            <person name="Gautier V."/>
            <person name="Ament-Velasquez S.L."/>
            <person name="Kruys A."/>
            <person name="Hutchinson M.I."/>
            <person name="Powell A.J."/>
            <person name="Barry K."/>
            <person name="Miller A.N."/>
            <person name="Grigoriev I.V."/>
            <person name="Debuchy R."/>
            <person name="Gladieux P."/>
            <person name="Hiltunen Thoren M."/>
            <person name="Johannesson H."/>
        </authorList>
    </citation>
    <scope>NUCLEOTIDE SEQUENCE</scope>
    <source>
        <strain evidence="2">FGSC 1904</strain>
    </source>
</reference>
<keyword evidence="3" id="KW-1185">Reference proteome</keyword>
<protein>
    <submittedName>
        <fullName evidence="2">Uncharacterized protein</fullName>
    </submittedName>
</protein>